<name>A0ACB9Z5M4_9PEZI</name>
<sequence length="273" mass="31562">MPVDYVPVSQGESDMEEKDLFLPTQQTHLSVQRRRGLLILGAALVGSICANLFFIYRQFIKPWELFDELPTQFAGLRRNIPTEILSGSNFDSMNRTVQDAAWGHVDVEPWNGFVALDEDYTIAEGLPHSQRWPWDSSKGVYIMTSSHELHCVHVLRSLVNEDYDEVPKAERTWQYPHLMHCLNVLRESVMCNADDTPLYIGRLHKNVHEKSPRAGTGTVRMCRDWNELLAWSRARSACYRPVHWAEEGFREIDRYKTCPDGARPWEQVDVMKG</sequence>
<protein>
    <submittedName>
        <fullName evidence="1">Uncharacterized protein</fullName>
    </submittedName>
</protein>
<gene>
    <name evidence="1" type="ORF">F4820DRAFT_416576</name>
</gene>
<dbReference type="Proteomes" id="UP001497700">
    <property type="component" value="Unassembled WGS sequence"/>
</dbReference>
<organism evidence="1 2">
    <name type="scientific">Hypoxylon rubiginosum</name>
    <dbReference type="NCBI Taxonomy" id="110542"/>
    <lineage>
        <taxon>Eukaryota</taxon>
        <taxon>Fungi</taxon>
        <taxon>Dikarya</taxon>
        <taxon>Ascomycota</taxon>
        <taxon>Pezizomycotina</taxon>
        <taxon>Sordariomycetes</taxon>
        <taxon>Xylariomycetidae</taxon>
        <taxon>Xylariales</taxon>
        <taxon>Hypoxylaceae</taxon>
        <taxon>Hypoxylon</taxon>
    </lineage>
</organism>
<evidence type="ECO:0000313" key="2">
    <source>
        <dbReference type="Proteomes" id="UP001497700"/>
    </source>
</evidence>
<comment type="caution">
    <text evidence="1">The sequence shown here is derived from an EMBL/GenBank/DDBJ whole genome shotgun (WGS) entry which is preliminary data.</text>
</comment>
<accession>A0ACB9Z5M4</accession>
<evidence type="ECO:0000313" key="1">
    <source>
        <dbReference type="EMBL" id="KAI4866597.1"/>
    </source>
</evidence>
<proteinExistence type="predicted"/>
<dbReference type="EMBL" id="MU393457">
    <property type="protein sequence ID" value="KAI4866597.1"/>
    <property type="molecule type" value="Genomic_DNA"/>
</dbReference>
<reference evidence="1 2" key="1">
    <citation type="journal article" date="2022" name="New Phytol.">
        <title>Ecological generalism drives hyperdiversity of secondary metabolite gene clusters in xylarialean endophytes.</title>
        <authorList>
            <person name="Franco M.E.E."/>
            <person name="Wisecaver J.H."/>
            <person name="Arnold A.E."/>
            <person name="Ju Y.M."/>
            <person name="Slot J.C."/>
            <person name="Ahrendt S."/>
            <person name="Moore L.P."/>
            <person name="Eastman K.E."/>
            <person name="Scott K."/>
            <person name="Konkel Z."/>
            <person name="Mondo S.J."/>
            <person name="Kuo A."/>
            <person name="Hayes R.D."/>
            <person name="Haridas S."/>
            <person name="Andreopoulos B."/>
            <person name="Riley R."/>
            <person name="LaButti K."/>
            <person name="Pangilinan J."/>
            <person name="Lipzen A."/>
            <person name="Amirebrahimi M."/>
            <person name="Yan J."/>
            <person name="Adam C."/>
            <person name="Keymanesh K."/>
            <person name="Ng V."/>
            <person name="Louie K."/>
            <person name="Northen T."/>
            <person name="Drula E."/>
            <person name="Henrissat B."/>
            <person name="Hsieh H.M."/>
            <person name="Youens-Clark K."/>
            <person name="Lutzoni F."/>
            <person name="Miadlikowska J."/>
            <person name="Eastwood D.C."/>
            <person name="Hamelin R.C."/>
            <person name="Grigoriev I.V."/>
            <person name="U'Ren J.M."/>
        </authorList>
    </citation>
    <scope>NUCLEOTIDE SEQUENCE [LARGE SCALE GENOMIC DNA]</scope>
    <source>
        <strain evidence="1 2">CBS 119005</strain>
    </source>
</reference>
<keyword evidence="2" id="KW-1185">Reference proteome</keyword>